<accession>A0A382P4D4</accession>
<protein>
    <submittedName>
        <fullName evidence="1">Uncharacterized protein</fullName>
    </submittedName>
</protein>
<gene>
    <name evidence="1" type="ORF">METZ01_LOCUS320574</name>
</gene>
<evidence type="ECO:0000313" key="1">
    <source>
        <dbReference type="EMBL" id="SVC67720.1"/>
    </source>
</evidence>
<reference evidence="1" key="1">
    <citation type="submission" date="2018-05" db="EMBL/GenBank/DDBJ databases">
        <authorList>
            <person name="Lanie J.A."/>
            <person name="Ng W.-L."/>
            <person name="Kazmierczak K.M."/>
            <person name="Andrzejewski T.M."/>
            <person name="Davidsen T.M."/>
            <person name="Wayne K.J."/>
            <person name="Tettelin H."/>
            <person name="Glass J.I."/>
            <person name="Rusch D."/>
            <person name="Podicherti R."/>
            <person name="Tsui H.-C.T."/>
            <person name="Winkler M.E."/>
        </authorList>
    </citation>
    <scope>NUCLEOTIDE SEQUENCE</scope>
</reference>
<organism evidence="1">
    <name type="scientific">marine metagenome</name>
    <dbReference type="NCBI Taxonomy" id="408172"/>
    <lineage>
        <taxon>unclassified sequences</taxon>
        <taxon>metagenomes</taxon>
        <taxon>ecological metagenomes</taxon>
    </lineage>
</organism>
<sequence length="48" mass="5494">MIPWKLLGTAKTSRNGTELRLYQRDNEFSIKADNQELMNSQVHGSEDA</sequence>
<feature type="non-terminal residue" evidence="1">
    <location>
        <position position="48"/>
    </location>
</feature>
<dbReference type="EMBL" id="UINC01104517">
    <property type="protein sequence ID" value="SVC67720.1"/>
    <property type="molecule type" value="Genomic_DNA"/>
</dbReference>
<dbReference type="AlphaFoldDB" id="A0A382P4D4"/>
<name>A0A382P4D4_9ZZZZ</name>
<proteinExistence type="predicted"/>